<keyword evidence="14" id="KW-1185">Reference proteome</keyword>
<dbReference type="AlphaFoldDB" id="A0A9D4E5C5"/>
<dbReference type="SUPFAM" id="SSF57667">
    <property type="entry name" value="beta-beta-alpha zinc fingers"/>
    <property type="match status" value="6"/>
</dbReference>
<dbReference type="InterPro" id="IPR036236">
    <property type="entry name" value="Znf_C2H2_sf"/>
</dbReference>
<evidence type="ECO:0000256" key="2">
    <source>
        <dbReference type="ARBA" id="ARBA00022723"/>
    </source>
</evidence>
<feature type="domain" description="C2H2-type" evidence="12">
    <location>
        <begin position="463"/>
        <end position="491"/>
    </location>
</feature>
<evidence type="ECO:0000256" key="9">
    <source>
        <dbReference type="ARBA" id="ARBA00023242"/>
    </source>
</evidence>
<feature type="domain" description="C2H2-type" evidence="12">
    <location>
        <begin position="407"/>
        <end position="434"/>
    </location>
</feature>
<dbReference type="GO" id="GO:0003700">
    <property type="term" value="F:DNA-binding transcription factor activity"/>
    <property type="evidence" value="ECO:0007669"/>
    <property type="project" value="TreeGrafter"/>
</dbReference>
<feature type="domain" description="C2H2-type" evidence="12">
    <location>
        <begin position="492"/>
        <end position="519"/>
    </location>
</feature>
<keyword evidence="2" id="KW-0479">Metal-binding</keyword>
<feature type="domain" description="C2H2-type" evidence="12">
    <location>
        <begin position="607"/>
        <end position="634"/>
    </location>
</feature>
<feature type="domain" description="C2H2-type" evidence="12">
    <location>
        <begin position="577"/>
        <end position="605"/>
    </location>
</feature>
<evidence type="ECO:0000256" key="3">
    <source>
        <dbReference type="ARBA" id="ARBA00022737"/>
    </source>
</evidence>
<dbReference type="PROSITE" id="PS00028">
    <property type="entry name" value="ZINC_FINGER_C2H2_1"/>
    <property type="match status" value="6"/>
</dbReference>
<evidence type="ECO:0000313" key="14">
    <source>
        <dbReference type="Proteomes" id="UP000828390"/>
    </source>
</evidence>
<dbReference type="GO" id="GO:0006357">
    <property type="term" value="P:regulation of transcription by RNA polymerase II"/>
    <property type="evidence" value="ECO:0007669"/>
    <property type="project" value="TreeGrafter"/>
</dbReference>
<dbReference type="Pfam" id="PF00096">
    <property type="entry name" value="zf-C2H2"/>
    <property type="match status" value="4"/>
</dbReference>
<sequence>MEDDGSMVATSPSITPRNESPNMGLIPQSPELDSEHSHQSLNDLQSYLVNFNKEIEGNGDGNAALQTCIAKMISSSSSSRPVFITLPVSSEHASPDDDQLTEMTEIKDEKSSLSSGEITMGDTEASTDQMIFVEQVTGDGMCGSESADGMEVEDSKDSTLAFTDQELSESQIEGLESGKLQLQELSLDQLGLGNQHGLTVSDGMVMLPMGSMGGLFTSADPQLVQIVNVNGHPTLQLVNPASLLHAQGTSLLGTGLSSDQMTLPTSISGASEEETRLQDQLEEEAQLVALQNPDGSSQAHMMGLSLENIIQLATSSANAHTTSALPVSGYQSLAVLPTEGMDDQSDVNYVLIINPNGDNDTLQGTTFNFGNNVQGELVDETMDETGATRRLVRINRLPKGDDPPGTIACSMCSFKTTQEYAFKRHVKSHKENRPHKCGLCNRAFKTMSSLQNHINTHTGVRPHKCKLCESAFTTSGELVRHIRYRHTFEKPHKCTVCEYASVELSKLKRHMRSHTGERPYCCMHCNYASPDTYKLKRHMRIHTGERPYECNICGTKFTQSNSLKAHKLIHTGNKPVFQCSLCPTTCGRKNDLKVHMEKLHGSNEQPLVCKKCDAEFHDRYSFKMHIKTHDGDKCHKCPSCDFTAPSRRSVDMHMMVHNSQKSFECEHCNLVFQQPHLLHMHLQQYHDEEADADIEIETTSSPCKECDKNCLNIKSPDNLSETRPLVNKGAMLNLHTCGGCPKTMIQSVAPLTTDQLLDNGLLDDMKEGRLGNCPKVVVVHPDGRVEEVTAKLQSLSQSKPMDDFLVSLGVSGDSHFDQVSSLPSEVNDSGVHTLISATPSGHHGNLRLSTSGADNLMSINVACRDTNNKLVFRSMSHMDETREESVQASFDSSEDLDQESGLHINNEQDTDEEVDVGDDTKMEPDQGSLVTSMHVPLMADFR</sequence>
<keyword evidence="3" id="KW-0677">Repeat</keyword>
<feature type="compositionally biased region" description="Polar residues" evidence="11">
    <location>
        <begin position="8"/>
        <end position="21"/>
    </location>
</feature>
<feature type="domain" description="C2H2-type" evidence="12">
    <location>
        <begin position="435"/>
        <end position="462"/>
    </location>
</feature>
<protein>
    <recommendedName>
        <fullName evidence="12">C2H2-type domain-containing protein</fullName>
    </recommendedName>
</protein>
<name>A0A9D4E5C5_DREPO</name>
<evidence type="ECO:0000256" key="8">
    <source>
        <dbReference type="ARBA" id="ARBA00023163"/>
    </source>
</evidence>
<feature type="domain" description="C2H2-type" evidence="12">
    <location>
        <begin position="548"/>
        <end position="575"/>
    </location>
</feature>
<keyword evidence="6" id="KW-0805">Transcription regulation</keyword>
<accession>A0A9D4E5C5</accession>
<keyword evidence="8" id="KW-0804">Transcription</keyword>
<dbReference type="GO" id="GO:0008270">
    <property type="term" value="F:zinc ion binding"/>
    <property type="evidence" value="ECO:0007669"/>
    <property type="project" value="UniProtKB-KW"/>
</dbReference>
<dbReference type="Pfam" id="PF23611">
    <property type="entry name" value="zf-C2H2_16"/>
    <property type="match status" value="1"/>
</dbReference>
<feature type="region of interest" description="Disordered" evidence="11">
    <location>
        <begin position="880"/>
        <end position="927"/>
    </location>
</feature>
<reference evidence="13" key="2">
    <citation type="submission" date="2020-11" db="EMBL/GenBank/DDBJ databases">
        <authorList>
            <person name="McCartney M.A."/>
            <person name="Auch B."/>
            <person name="Kono T."/>
            <person name="Mallez S."/>
            <person name="Becker A."/>
            <person name="Gohl D.M."/>
            <person name="Silverstein K.A.T."/>
            <person name="Koren S."/>
            <person name="Bechman K.B."/>
            <person name="Herman A."/>
            <person name="Abrahante J.E."/>
            <person name="Garbe J."/>
        </authorList>
    </citation>
    <scope>NUCLEOTIDE SEQUENCE</scope>
    <source>
        <strain evidence="13">Duluth1</strain>
        <tissue evidence="13">Whole animal</tissue>
    </source>
</reference>
<organism evidence="13 14">
    <name type="scientific">Dreissena polymorpha</name>
    <name type="common">Zebra mussel</name>
    <name type="synonym">Mytilus polymorpha</name>
    <dbReference type="NCBI Taxonomy" id="45954"/>
    <lineage>
        <taxon>Eukaryota</taxon>
        <taxon>Metazoa</taxon>
        <taxon>Spiralia</taxon>
        <taxon>Lophotrochozoa</taxon>
        <taxon>Mollusca</taxon>
        <taxon>Bivalvia</taxon>
        <taxon>Autobranchia</taxon>
        <taxon>Heteroconchia</taxon>
        <taxon>Euheterodonta</taxon>
        <taxon>Imparidentia</taxon>
        <taxon>Neoheterodontei</taxon>
        <taxon>Myida</taxon>
        <taxon>Dreissenoidea</taxon>
        <taxon>Dreissenidae</taxon>
        <taxon>Dreissena</taxon>
    </lineage>
</organism>
<gene>
    <name evidence="13" type="ORF">DPMN_174800</name>
</gene>
<feature type="compositionally biased region" description="Acidic residues" evidence="11">
    <location>
        <begin position="908"/>
        <end position="917"/>
    </location>
</feature>
<dbReference type="Proteomes" id="UP000828390">
    <property type="component" value="Unassembled WGS sequence"/>
</dbReference>
<dbReference type="InterPro" id="IPR050589">
    <property type="entry name" value="Ikaros_C2H2-ZF"/>
</dbReference>
<dbReference type="PANTHER" id="PTHR24404">
    <property type="entry name" value="ZINC FINGER PROTEIN"/>
    <property type="match status" value="1"/>
</dbReference>
<dbReference type="GO" id="GO:0005634">
    <property type="term" value="C:nucleus"/>
    <property type="evidence" value="ECO:0007669"/>
    <property type="project" value="UniProtKB-SubCell"/>
</dbReference>
<dbReference type="InterPro" id="IPR056438">
    <property type="entry name" value="Znf-C2H2_CTCF"/>
</dbReference>
<dbReference type="PANTHER" id="PTHR24404:SF106">
    <property type="entry name" value="C2H2-TYPE DOMAIN-CONTAINING PROTEIN"/>
    <property type="match status" value="1"/>
</dbReference>
<evidence type="ECO:0000256" key="10">
    <source>
        <dbReference type="PROSITE-ProRule" id="PRU00042"/>
    </source>
</evidence>
<dbReference type="FunFam" id="3.30.160.60:FF:000373">
    <property type="entry name" value="Putative transcriptional repressor ctcf"/>
    <property type="match status" value="1"/>
</dbReference>
<dbReference type="OrthoDB" id="9888716at2759"/>
<feature type="domain" description="C2H2-type" evidence="12">
    <location>
        <begin position="520"/>
        <end position="547"/>
    </location>
</feature>
<evidence type="ECO:0000259" key="12">
    <source>
        <dbReference type="PROSITE" id="PS50157"/>
    </source>
</evidence>
<reference evidence="13" key="1">
    <citation type="journal article" date="2019" name="bioRxiv">
        <title>The Genome of the Zebra Mussel, Dreissena polymorpha: A Resource for Invasive Species Research.</title>
        <authorList>
            <person name="McCartney M.A."/>
            <person name="Auch B."/>
            <person name="Kono T."/>
            <person name="Mallez S."/>
            <person name="Zhang Y."/>
            <person name="Obille A."/>
            <person name="Becker A."/>
            <person name="Abrahante J.E."/>
            <person name="Garbe J."/>
            <person name="Badalamenti J.P."/>
            <person name="Herman A."/>
            <person name="Mangelson H."/>
            <person name="Liachko I."/>
            <person name="Sullivan S."/>
            <person name="Sone E.D."/>
            <person name="Koren S."/>
            <person name="Silverstein K.A.T."/>
            <person name="Beckman K.B."/>
            <person name="Gohl D.M."/>
        </authorList>
    </citation>
    <scope>NUCLEOTIDE SEQUENCE</scope>
    <source>
        <strain evidence="13">Duluth1</strain>
        <tissue evidence="13">Whole animal</tissue>
    </source>
</reference>
<dbReference type="FunFam" id="3.30.160.60:FF:000049">
    <property type="entry name" value="transcriptional repressor CTCF isoform X1"/>
    <property type="match status" value="2"/>
</dbReference>
<keyword evidence="9" id="KW-0539">Nucleus</keyword>
<feature type="region of interest" description="Disordered" evidence="11">
    <location>
        <begin position="1"/>
        <end position="39"/>
    </location>
</feature>
<dbReference type="InterPro" id="IPR013087">
    <property type="entry name" value="Znf_C2H2_type"/>
</dbReference>
<dbReference type="SMART" id="SM00355">
    <property type="entry name" value="ZnF_C2H2"/>
    <property type="match status" value="10"/>
</dbReference>
<evidence type="ECO:0000313" key="13">
    <source>
        <dbReference type="EMBL" id="KAH3773438.1"/>
    </source>
</evidence>
<proteinExistence type="predicted"/>
<evidence type="ECO:0000256" key="5">
    <source>
        <dbReference type="ARBA" id="ARBA00022833"/>
    </source>
</evidence>
<evidence type="ECO:0000256" key="6">
    <source>
        <dbReference type="ARBA" id="ARBA00023015"/>
    </source>
</evidence>
<feature type="domain" description="C2H2-type" evidence="12">
    <location>
        <begin position="663"/>
        <end position="691"/>
    </location>
</feature>
<dbReference type="EMBL" id="JAIWYP010000009">
    <property type="protein sequence ID" value="KAH3773438.1"/>
    <property type="molecule type" value="Genomic_DNA"/>
</dbReference>
<dbReference type="FunFam" id="3.30.160.60:FF:000557">
    <property type="entry name" value="zinc finger and SCAN domain-containing protein 29"/>
    <property type="match status" value="1"/>
</dbReference>
<dbReference type="FunFam" id="3.30.160.60:FF:000145">
    <property type="entry name" value="Zinc finger protein 574"/>
    <property type="match status" value="1"/>
</dbReference>
<evidence type="ECO:0000256" key="4">
    <source>
        <dbReference type="ARBA" id="ARBA00022771"/>
    </source>
</evidence>
<comment type="subcellular location">
    <subcellularLocation>
        <location evidence="1">Nucleus</location>
    </subcellularLocation>
</comment>
<evidence type="ECO:0000256" key="1">
    <source>
        <dbReference type="ARBA" id="ARBA00004123"/>
    </source>
</evidence>
<evidence type="ECO:0000256" key="11">
    <source>
        <dbReference type="SAM" id="MobiDB-lite"/>
    </source>
</evidence>
<keyword evidence="7" id="KW-0238">DNA-binding</keyword>
<keyword evidence="4 10" id="KW-0863">Zinc-finger</keyword>
<dbReference type="PROSITE" id="PS50157">
    <property type="entry name" value="ZINC_FINGER_C2H2_2"/>
    <property type="match status" value="9"/>
</dbReference>
<dbReference type="GO" id="GO:0000978">
    <property type="term" value="F:RNA polymerase II cis-regulatory region sequence-specific DNA binding"/>
    <property type="evidence" value="ECO:0007669"/>
    <property type="project" value="TreeGrafter"/>
</dbReference>
<keyword evidence="5" id="KW-0862">Zinc</keyword>
<evidence type="ECO:0000256" key="7">
    <source>
        <dbReference type="ARBA" id="ARBA00023125"/>
    </source>
</evidence>
<comment type="caution">
    <text evidence="13">The sequence shown here is derived from an EMBL/GenBank/DDBJ whole genome shotgun (WGS) entry which is preliminary data.</text>
</comment>
<dbReference type="Gene3D" id="3.30.160.60">
    <property type="entry name" value="Classic Zinc Finger"/>
    <property type="match status" value="8"/>
</dbReference>